<accession>A0A412G539</accession>
<dbReference type="PANTHER" id="PTHR11496:SF83">
    <property type="entry name" value="HYDROXYACID-OXOACID TRANSHYDROGENASE, MITOCHONDRIAL"/>
    <property type="match status" value="1"/>
</dbReference>
<evidence type="ECO:0000259" key="3">
    <source>
        <dbReference type="Pfam" id="PF25137"/>
    </source>
</evidence>
<dbReference type="FunFam" id="3.40.50.1970:FF:000003">
    <property type="entry name" value="Alcohol dehydrogenase, iron-containing"/>
    <property type="match status" value="1"/>
</dbReference>
<keyword evidence="5" id="KW-1185">Reference proteome</keyword>
<dbReference type="CDD" id="cd08196">
    <property type="entry name" value="Fe-ADH-like"/>
    <property type="match status" value="1"/>
</dbReference>
<evidence type="ECO:0000313" key="5">
    <source>
        <dbReference type="Proteomes" id="UP000284178"/>
    </source>
</evidence>
<organism evidence="4 5">
    <name type="scientific">Holdemania filiformis</name>
    <dbReference type="NCBI Taxonomy" id="61171"/>
    <lineage>
        <taxon>Bacteria</taxon>
        <taxon>Bacillati</taxon>
        <taxon>Bacillota</taxon>
        <taxon>Erysipelotrichia</taxon>
        <taxon>Erysipelotrichales</taxon>
        <taxon>Erysipelotrichaceae</taxon>
        <taxon>Holdemania</taxon>
    </lineage>
</organism>
<dbReference type="GeneID" id="83014539"/>
<feature type="domain" description="Fe-containing alcohol dehydrogenase-like C-terminal" evidence="3">
    <location>
        <begin position="183"/>
        <end position="366"/>
    </location>
</feature>
<dbReference type="PANTHER" id="PTHR11496">
    <property type="entry name" value="ALCOHOL DEHYDROGENASE"/>
    <property type="match status" value="1"/>
</dbReference>
<comment type="caution">
    <text evidence="4">The sequence shown here is derived from an EMBL/GenBank/DDBJ whole genome shotgun (WGS) entry which is preliminary data.</text>
</comment>
<dbReference type="InterPro" id="IPR039697">
    <property type="entry name" value="Alcohol_dehydrogenase_Fe"/>
</dbReference>
<gene>
    <name evidence="4" type="ORF">DWY25_03840</name>
</gene>
<dbReference type="RefSeq" id="WP_117893895.1">
    <property type="nucleotide sequence ID" value="NZ_CABJCV010000003.1"/>
</dbReference>
<sequence>MNNYTFQAPMKIIFGQDTLDQITQEIEGSRIFIVMDRFLYESPLKTRMDTILAEQEIRYFTAFQSNPDFDSINQALREIQAFDATTVIGVGGGSTLDIAKFLSAAIKEAKPAEVIKKEGFQKKAKIRTICIPTTAGTGSEVTNVSVISDYAAHTKSPFVNDLLFADTALLDSRLTHSLPPAVTASCGMDTFCHAIEAYWNIQAQPISDLLAVQAMRRVLTYLEAAVENGTDAEARDEMLQASLEAGLAFAQTRTTILHAVSFPLTSKFKIPHGLACAMLLPSFIRYYGQDLLKMQTLANQLGMKTPEDLAVAVETLMHAVQLPVKLSQHGITAADLPQIAAETLQEKIALLGPKPVDSKLICTLLEGILS</sequence>
<reference evidence="4 5" key="1">
    <citation type="submission" date="2018-08" db="EMBL/GenBank/DDBJ databases">
        <title>A genome reference for cultivated species of the human gut microbiota.</title>
        <authorList>
            <person name="Zou Y."/>
            <person name="Xue W."/>
            <person name="Luo G."/>
        </authorList>
    </citation>
    <scope>NUCLEOTIDE SEQUENCE [LARGE SCALE GENOMIC DNA]</scope>
    <source>
        <strain evidence="4 5">AF24-29</strain>
    </source>
</reference>
<dbReference type="GO" id="GO:0004022">
    <property type="term" value="F:alcohol dehydrogenase (NAD+) activity"/>
    <property type="evidence" value="ECO:0007669"/>
    <property type="project" value="UniProtKB-ARBA"/>
</dbReference>
<protein>
    <submittedName>
        <fullName evidence="4">Iron-containing alcohol dehydrogenase</fullName>
    </submittedName>
</protein>
<dbReference type="Gene3D" id="3.40.50.1970">
    <property type="match status" value="1"/>
</dbReference>
<proteinExistence type="predicted"/>
<dbReference type="Pfam" id="PF00465">
    <property type="entry name" value="Fe-ADH"/>
    <property type="match status" value="1"/>
</dbReference>
<keyword evidence="1" id="KW-0560">Oxidoreductase</keyword>
<dbReference type="SUPFAM" id="SSF56796">
    <property type="entry name" value="Dehydroquinate synthase-like"/>
    <property type="match status" value="1"/>
</dbReference>
<name>A0A412G539_9FIRM</name>
<dbReference type="EMBL" id="QRUP01000003">
    <property type="protein sequence ID" value="RGR75878.1"/>
    <property type="molecule type" value="Genomic_DNA"/>
</dbReference>
<dbReference type="Gene3D" id="1.20.1090.10">
    <property type="entry name" value="Dehydroquinate synthase-like - alpha domain"/>
    <property type="match status" value="1"/>
</dbReference>
<dbReference type="InterPro" id="IPR001670">
    <property type="entry name" value="ADH_Fe/GldA"/>
</dbReference>
<evidence type="ECO:0000256" key="1">
    <source>
        <dbReference type="ARBA" id="ARBA00023002"/>
    </source>
</evidence>
<feature type="domain" description="Alcohol dehydrogenase iron-type/glycerol dehydrogenase GldA" evidence="2">
    <location>
        <begin position="9"/>
        <end position="171"/>
    </location>
</feature>
<dbReference type="Pfam" id="PF25137">
    <property type="entry name" value="ADH_Fe_C"/>
    <property type="match status" value="1"/>
</dbReference>
<dbReference type="GO" id="GO:0046872">
    <property type="term" value="F:metal ion binding"/>
    <property type="evidence" value="ECO:0007669"/>
    <property type="project" value="InterPro"/>
</dbReference>
<evidence type="ECO:0000313" key="4">
    <source>
        <dbReference type="EMBL" id="RGR75878.1"/>
    </source>
</evidence>
<evidence type="ECO:0000259" key="2">
    <source>
        <dbReference type="Pfam" id="PF00465"/>
    </source>
</evidence>
<dbReference type="AlphaFoldDB" id="A0A412G539"/>
<dbReference type="InterPro" id="IPR056798">
    <property type="entry name" value="ADH_Fe_C"/>
</dbReference>
<dbReference type="Proteomes" id="UP000284178">
    <property type="component" value="Unassembled WGS sequence"/>
</dbReference>